<organism evidence="1 2">
    <name type="scientific">Aquimarina algicola</name>
    <dbReference type="NCBI Taxonomy" id="2589995"/>
    <lineage>
        <taxon>Bacteria</taxon>
        <taxon>Pseudomonadati</taxon>
        <taxon>Bacteroidota</taxon>
        <taxon>Flavobacteriia</taxon>
        <taxon>Flavobacteriales</taxon>
        <taxon>Flavobacteriaceae</taxon>
        <taxon>Aquimarina</taxon>
    </lineage>
</organism>
<dbReference type="Proteomes" id="UP000315540">
    <property type="component" value="Unassembled WGS sequence"/>
</dbReference>
<accession>A0A504JLE9</accession>
<comment type="caution">
    <text evidence="1">The sequence shown here is derived from an EMBL/GenBank/DDBJ whole genome shotgun (WGS) entry which is preliminary data.</text>
</comment>
<name>A0A504JLE9_9FLAO</name>
<gene>
    <name evidence="1" type="ORF">FHK87_07395</name>
</gene>
<proteinExistence type="predicted"/>
<dbReference type="AlphaFoldDB" id="A0A504JLE9"/>
<dbReference type="RefSeq" id="WP_140592043.1">
    <property type="nucleotide sequence ID" value="NZ_VFWZ01000002.1"/>
</dbReference>
<evidence type="ECO:0000313" key="1">
    <source>
        <dbReference type="EMBL" id="TPN87401.1"/>
    </source>
</evidence>
<reference evidence="1 2" key="1">
    <citation type="submission" date="2019-06" db="EMBL/GenBank/DDBJ databases">
        <authorList>
            <person name="Meng X."/>
        </authorList>
    </citation>
    <scope>NUCLEOTIDE SEQUENCE [LARGE SCALE GENOMIC DNA]</scope>
    <source>
        <strain evidence="1 2">M625</strain>
    </source>
</reference>
<sequence>MNLYNLIAINPITGELIENIVDTKDNIIEISPIELDGDSLDHLDNGVESIIFEGENIKVEITKMTYAQLKSLKRSIELL</sequence>
<dbReference type="EMBL" id="VFWZ01000002">
    <property type="protein sequence ID" value="TPN87401.1"/>
    <property type="molecule type" value="Genomic_DNA"/>
</dbReference>
<evidence type="ECO:0000313" key="2">
    <source>
        <dbReference type="Proteomes" id="UP000315540"/>
    </source>
</evidence>
<protein>
    <submittedName>
        <fullName evidence="1">Uncharacterized protein</fullName>
    </submittedName>
</protein>
<keyword evidence="2" id="KW-1185">Reference proteome</keyword>